<dbReference type="AlphaFoldDB" id="A0A5J4QAD3"/>
<organism evidence="1">
    <name type="scientific">termite gut metagenome</name>
    <dbReference type="NCBI Taxonomy" id="433724"/>
    <lineage>
        <taxon>unclassified sequences</taxon>
        <taxon>metagenomes</taxon>
        <taxon>organismal metagenomes</taxon>
    </lineage>
</organism>
<dbReference type="GO" id="GO:0019867">
    <property type="term" value="C:outer membrane"/>
    <property type="evidence" value="ECO:0007669"/>
    <property type="project" value="InterPro"/>
</dbReference>
<accession>A0A5J4QAD3</accession>
<reference evidence="1" key="1">
    <citation type="submission" date="2019-03" db="EMBL/GenBank/DDBJ databases">
        <title>Single cell metagenomics reveals metabolic interactions within the superorganism composed of flagellate Streblomastix strix and complex community of Bacteroidetes bacteria on its surface.</title>
        <authorList>
            <person name="Treitli S.C."/>
            <person name="Kolisko M."/>
            <person name="Husnik F."/>
            <person name="Keeling P."/>
            <person name="Hampl V."/>
        </authorList>
    </citation>
    <scope>NUCLEOTIDE SEQUENCE</scope>
    <source>
        <strain evidence="1">STM</strain>
    </source>
</reference>
<proteinExistence type="predicted"/>
<dbReference type="Gene3D" id="3.30.160.150">
    <property type="entry name" value="Lipoprotein like domain"/>
    <property type="match status" value="1"/>
</dbReference>
<dbReference type="EMBL" id="SNRY01004134">
    <property type="protein sequence ID" value="KAA6318617.1"/>
    <property type="molecule type" value="Genomic_DNA"/>
</dbReference>
<dbReference type="InterPro" id="IPR007485">
    <property type="entry name" value="LPS_assembly_LptE"/>
</dbReference>
<gene>
    <name evidence="1" type="ORF">EZS27_031399</name>
</gene>
<dbReference type="Pfam" id="PF04390">
    <property type="entry name" value="LptE"/>
    <property type="match status" value="1"/>
</dbReference>
<evidence type="ECO:0000313" key="1">
    <source>
        <dbReference type="EMBL" id="KAA6318617.1"/>
    </source>
</evidence>
<name>A0A5J4QAD3_9ZZZZ</name>
<sequence>ASINYDKVKTISIADFPIKATYVYTPLGTRFNEELKDIFIRQTRLKLVSVNADMEIDGEITGYTQHNEAIRSDGYASETKLTITINARFTNNTNHTEDFERQFSAFRTYDSSQLLTTVQDDLIAQMTKDITEQIFNATVANW</sequence>
<protein>
    <submittedName>
        <fullName evidence="1">Uncharacterized protein</fullName>
    </submittedName>
</protein>
<dbReference type="GO" id="GO:0043165">
    <property type="term" value="P:Gram-negative-bacterium-type cell outer membrane assembly"/>
    <property type="evidence" value="ECO:0007669"/>
    <property type="project" value="InterPro"/>
</dbReference>
<comment type="caution">
    <text evidence="1">The sequence shown here is derived from an EMBL/GenBank/DDBJ whole genome shotgun (WGS) entry which is preliminary data.</text>
</comment>
<feature type="non-terminal residue" evidence="1">
    <location>
        <position position="1"/>
    </location>
</feature>